<accession>A0A2T7A3J2</accession>
<protein>
    <submittedName>
        <fullName evidence="2">Uncharacterized protein</fullName>
    </submittedName>
</protein>
<feature type="compositionally biased region" description="Polar residues" evidence="1">
    <location>
        <begin position="352"/>
        <end position="373"/>
    </location>
</feature>
<proteinExistence type="predicted"/>
<feature type="compositionally biased region" description="Basic and acidic residues" evidence="1">
    <location>
        <begin position="327"/>
        <end position="345"/>
    </location>
</feature>
<sequence length="524" mass="58213">MSLQQTYSRFLASPSAEAFSASPSMHYITTLITLGSTETIMKYLKREPNLLKKRMEKVLSTVETSDRLVLEVETELEFVKGGGNYLPAMDDNFLADQVVTFPIVHFVHFENGLIKQIRIHWDQSNVLKQLGVIGRNGRNWPIKDGREQCRLIATSMSGIPASVPPSSDSNGSSVQTTRSRGGSNSSKIDHPTRDPHASLALFTPHESDDEREAIDHPRVSPRSSAKPPSRDLGEILAGEHSHDTGPVLPRSRSTFTPGRTFEIGNGESVETNYPTPKKVERKVSVDSKKYEHFEFSDEPAASVPPAKTPLSKRSQHGSSWAFEDFTTPEKKPLKIRKDDVRHFGWDGDEQPETQPIRNNKNFGSLSRQNTETHFSIKDEDTPEPRSKVSAAPIPDKRGNVSQFEITDNSPAGSHAARQKEPTASRKAAVKQMNAHWGEHESPDEDDGDFFAGFGGEAKPMGIRIAGDGMGIRKSTGRSWAYDEQTSEKPQESTIRIAGDGIGTAKAVGRQWQYDDPDAERRQRR</sequence>
<dbReference type="AlphaFoldDB" id="A0A2T7A3J2"/>
<feature type="compositionally biased region" description="Low complexity" evidence="1">
    <location>
        <begin position="164"/>
        <end position="174"/>
    </location>
</feature>
<evidence type="ECO:0000256" key="1">
    <source>
        <dbReference type="SAM" id="MobiDB-lite"/>
    </source>
</evidence>
<dbReference type="EMBL" id="NESQ01000031">
    <property type="protein sequence ID" value="PUU82284.1"/>
    <property type="molecule type" value="Genomic_DNA"/>
</dbReference>
<dbReference type="Gene3D" id="3.10.450.50">
    <property type="match status" value="1"/>
</dbReference>
<feature type="compositionally biased region" description="Polar residues" evidence="1">
    <location>
        <begin position="399"/>
        <end position="411"/>
    </location>
</feature>
<dbReference type="InterPro" id="IPR032710">
    <property type="entry name" value="NTF2-like_dom_sf"/>
</dbReference>
<feature type="region of interest" description="Disordered" evidence="1">
    <location>
        <begin position="157"/>
        <end position="454"/>
    </location>
</feature>
<dbReference type="OrthoDB" id="1162399at2759"/>
<comment type="caution">
    <text evidence="2">The sequence shown here is derived from an EMBL/GenBank/DDBJ whole genome shotgun (WGS) entry which is preliminary data.</text>
</comment>
<feature type="compositionally biased region" description="Basic and acidic residues" evidence="1">
    <location>
        <begin position="228"/>
        <end position="243"/>
    </location>
</feature>
<feature type="compositionally biased region" description="Basic and acidic residues" evidence="1">
    <location>
        <begin position="187"/>
        <end position="196"/>
    </location>
</feature>
<dbReference type="STRING" id="42251.A0A2T7A3J2"/>
<reference evidence="2 3" key="1">
    <citation type="submission" date="2017-04" db="EMBL/GenBank/DDBJ databases">
        <title>Draft genome sequence of Tuber borchii Vittad., a whitish edible truffle.</title>
        <authorList>
            <consortium name="DOE Joint Genome Institute"/>
            <person name="Murat C."/>
            <person name="Kuo A."/>
            <person name="Barry K.W."/>
            <person name="Clum A."/>
            <person name="Dockter R.B."/>
            <person name="Fauchery L."/>
            <person name="Iotti M."/>
            <person name="Kohler A."/>
            <person name="Labutti K."/>
            <person name="Lindquist E.A."/>
            <person name="Lipzen A."/>
            <person name="Ohm R.A."/>
            <person name="Wang M."/>
            <person name="Grigoriev I.V."/>
            <person name="Zambonelli A."/>
            <person name="Martin F.M."/>
        </authorList>
    </citation>
    <scope>NUCLEOTIDE SEQUENCE [LARGE SCALE GENOMIC DNA]</scope>
    <source>
        <strain evidence="2 3">Tbo3840</strain>
    </source>
</reference>
<evidence type="ECO:0000313" key="2">
    <source>
        <dbReference type="EMBL" id="PUU82284.1"/>
    </source>
</evidence>
<feature type="compositionally biased region" description="Basic and acidic residues" evidence="1">
    <location>
        <begin position="277"/>
        <end position="295"/>
    </location>
</feature>
<feature type="compositionally biased region" description="Basic and acidic residues" evidence="1">
    <location>
        <begin position="374"/>
        <end position="386"/>
    </location>
</feature>
<name>A0A2T7A3J2_TUBBO</name>
<keyword evidence="3" id="KW-1185">Reference proteome</keyword>
<dbReference type="SUPFAM" id="SSF54427">
    <property type="entry name" value="NTF2-like"/>
    <property type="match status" value="1"/>
</dbReference>
<evidence type="ECO:0000313" key="3">
    <source>
        <dbReference type="Proteomes" id="UP000244722"/>
    </source>
</evidence>
<gene>
    <name evidence="2" type="ORF">B9Z19DRAFT_466521</name>
</gene>
<dbReference type="Proteomes" id="UP000244722">
    <property type="component" value="Unassembled WGS sequence"/>
</dbReference>
<organism evidence="2 3">
    <name type="scientific">Tuber borchii</name>
    <name type="common">White truffle</name>
    <dbReference type="NCBI Taxonomy" id="42251"/>
    <lineage>
        <taxon>Eukaryota</taxon>
        <taxon>Fungi</taxon>
        <taxon>Dikarya</taxon>
        <taxon>Ascomycota</taxon>
        <taxon>Pezizomycotina</taxon>
        <taxon>Pezizomycetes</taxon>
        <taxon>Pezizales</taxon>
        <taxon>Tuberaceae</taxon>
        <taxon>Tuber</taxon>
    </lineage>
</organism>
<feature type="compositionally biased region" description="Polar residues" evidence="1">
    <location>
        <begin position="175"/>
        <end position="186"/>
    </location>
</feature>
<feature type="compositionally biased region" description="Basic and acidic residues" evidence="1">
    <location>
        <begin position="205"/>
        <end position="218"/>
    </location>
</feature>